<dbReference type="InterPro" id="IPR036388">
    <property type="entry name" value="WH-like_DNA-bd_sf"/>
</dbReference>
<gene>
    <name evidence="5" type="primary">yodB</name>
    <name evidence="5" type="ORF">MBBWO_15820</name>
</gene>
<evidence type="ECO:0000313" key="5">
    <source>
        <dbReference type="EMBL" id="PWB84816.1"/>
    </source>
</evidence>
<sequence length="125" mass="14538">MDPTITCPIQNAVQLFNKKWSILIIRDMFFGKKQFSEFKEGKDISNKVLSSCLKDLEEKKIIEKRVMDTTPVTTEYHLTEAGKHLNKVLYELASFILDSNLFEEYKSPEVKESIKNQFKEALDIS</sequence>
<evidence type="ECO:0000256" key="2">
    <source>
        <dbReference type="ARBA" id="ARBA00023125"/>
    </source>
</evidence>
<dbReference type="InterPro" id="IPR036390">
    <property type="entry name" value="WH_DNA-bd_sf"/>
</dbReference>
<dbReference type="Pfam" id="PF01638">
    <property type="entry name" value="HxlR"/>
    <property type="match status" value="1"/>
</dbReference>
<keyword evidence="6" id="KW-1185">Reference proteome</keyword>
<dbReference type="PANTHER" id="PTHR33204">
    <property type="entry name" value="TRANSCRIPTIONAL REGULATOR, MARR FAMILY"/>
    <property type="match status" value="1"/>
</dbReference>
<dbReference type="Gene3D" id="1.10.10.10">
    <property type="entry name" value="Winged helix-like DNA-binding domain superfamily/Winged helix DNA-binding domain"/>
    <property type="match status" value="1"/>
</dbReference>
<evidence type="ECO:0000259" key="4">
    <source>
        <dbReference type="PROSITE" id="PS51118"/>
    </source>
</evidence>
<proteinExistence type="predicted"/>
<dbReference type="PROSITE" id="PS51118">
    <property type="entry name" value="HTH_HXLR"/>
    <property type="match status" value="1"/>
</dbReference>
<name>A0A2U1S5G5_9EURY</name>
<dbReference type="EMBL" id="MZGU01000007">
    <property type="protein sequence ID" value="PWB84816.1"/>
    <property type="molecule type" value="Genomic_DNA"/>
</dbReference>
<evidence type="ECO:0000256" key="1">
    <source>
        <dbReference type="ARBA" id="ARBA00023015"/>
    </source>
</evidence>
<comment type="caution">
    <text evidence="5">The sequence shown here is derived from an EMBL/GenBank/DDBJ whole genome shotgun (WGS) entry which is preliminary data.</text>
</comment>
<dbReference type="GO" id="GO:0003677">
    <property type="term" value="F:DNA binding"/>
    <property type="evidence" value="ECO:0007669"/>
    <property type="project" value="UniProtKB-KW"/>
</dbReference>
<dbReference type="AlphaFoldDB" id="A0A2U1S5G5"/>
<dbReference type="OrthoDB" id="10490at2157"/>
<feature type="domain" description="HTH hxlR-type" evidence="4">
    <location>
        <begin position="7"/>
        <end position="104"/>
    </location>
</feature>
<reference evidence="5 6" key="1">
    <citation type="submission" date="2017-03" db="EMBL/GenBank/DDBJ databases">
        <title>Genome sequence of Methanobrevibacter wosei.</title>
        <authorList>
            <person name="Poehlein A."/>
            <person name="Seedorf H."/>
            <person name="Daniel R."/>
        </authorList>
    </citation>
    <scope>NUCLEOTIDE SEQUENCE [LARGE SCALE GENOMIC DNA]</scope>
    <source>
        <strain evidence="5 6">DSM 11979</strain>
    </source>
</reference>
<accession>A0A2U1S5G5</accession>
<keyword evidence="3" id="KW-0804">Transcription</keyword>
<organism evidence="5 6">
    <name type="scientific">Methanobrevibacter woesei</name>
    <dbReference type="NCBI Taxonomy" id="190976"/>
    <lineage>
        <taxon>Archaea</taxon>
        <taxon>Methanobacteriati</taxon>
        <taxon>Methanobacteriota</taxon>
        <taxon>Methanomada group</taxon>
        <taxon>Methanobacteria</taxon>
        <taxon>Methanobacteriales</taxon>
        <taxon>Methanobacteriaceae</taxon>
        <taxon>Methanobrevibacter</taxon>
    </lineage>
</organism>
<keyword evidence="2" id="KW-0238">DNA-binding</keyword>
<dbReference type="InterPro" id="IPR002577">
    <property type="entry name" value="HTH_HxlR"/>
</dbReference>
<dbReference type="SUPFAM" id="SSF46785">
    <property type="entry name" value="Winged helix' DNA-binding domain"/>
    <property type="match status" value="1"/>
</dbReference>
<dbReference type="RefSeq" id="WP_116670359.1">
    <property type="nucleotide sequence ID" value="NZ_CAMLVV010000001.1"/>
</dbReference>
<dbReference type="PANTHER" id="PTHR33204:SF18">
    <property type="entry name" value="TRANSCRIPTIONAL REGULATORY PROTEIN"/>
    <property type="match status" value="1"/>
</dbReference>
<keyword evidence="1" id="KW-0805">Transcription regulation</keyword>
<evidence type="ECO:0000256" key="3">
    <source>
        <dbReference type="ARBA" id="ARBA00023163"/>
    </source>
</evidence>
<evidence type="ECO:0000313" key="6">
    <source>
        <dbReference type="Proteomes" id="UP000245577"/>
    </source>
</evidence>
<dbReference type="Proteomes" id="UP000245577">
    <property type="component" value="Unassembled WGS sequence"/>
</dbReference>
<protein>
    <submittedName>
        <fullName evidence="5">HTH-type transcriptional regulator YodB</fullName>
    </submittedName>
</protein>